<feature type="compositionally biased region" description="Low complexity" evidence="1">
    <location>
        <begin position="25"/>
        <end position="41"/>
    </location>
</feature>
<keyword evidence="3" id="KW-1185">Reference proteome</keyword>
<protein>
    <submittedName>
        <fullName evidence="2">Uncharacterized protein</fullName>
    </submittedName>
</protein>
<feature type="compositionally biased region" description="Basic and acidic residues" evidence="1">
    <location>
        <begin position="1"/>
        <end position="11"/>
    </location>
</feature>
<evidence type="ECO:0000313" key="3">
    <source>
        <dbReference type="Proteomes" id="UP000708208"/>
    </source>
</evidence>
<dbReference type="Proteomes" id="UP000708208">
    <property type="component" value="Unassembled WGS sequence"/>
</dbReference>
<evidence type="ECO:0000313" key="2">
    <source>
        <dbReference type="EMBL" id="CAG7831564.1"/>
    </source>
</evidence>
<name>A0A8J2LES3_9HEXA</name>
<feature type="region of interest" description="Disordered" evidence="1">
    <location>
        <begin position="58"/>
        <end position="77"/>
    </location>
</feature>
<dbReference type="EMBL" id="CAJVCH010561041">
    <property type="protein sequence ID" value="CAG7831564.1"/>
    <property type="molecule type" value="Genomic_DNA"/>
</dbReference>
<evidence type="ECO:0000256" key="1">
    <source>
        <dbReference type="SAM" id="MobiDB-lite"/>
    </source>
</evidence>
<feature type="region of interest" description="Disordered" evidence="1">
    <location>
        <begin position="1"/>
        <end position="41"/>
    </location>
</feature>
<accession>A0A8J2LES3</accession>
<reference evidence="2" key="1">
    <citation type="submission" date="2021-06" db="EMBL/GenBank/DDBJ databases">
        <authorList>
            <person name="Hodson N. C."/>
            <person name="Mongue J. A."/>
            <person name="Jaron S. K."/>
        </authorList>
    </citation>
    <scope>NUCLEOTIDE SEQUENCE</scope>
</reference>
<proteinExistence type="predicted"/>
<dbReference type="OrthoDB" id="6357966at2759"/>
<dbReference type="AlphaFoldDB" id="A0A8J2LES3"/>
<gene>
    <name evidence="2" type="ORF">AFUS01_LOCUS41305</name>
</gene>
<comment type="caution">
    <text evidence="2">The sequence shown here is derived from an EMBL/GenBank/DDBJ whole genome shotgun (WGS) entry which is preliminary data.</text>
</comment>
<sequence>MENVKEKETKRRFFRRTGLSRAQRSLDSSSPVPSHSPSLENNSMTALAASTSASSSIVGSSTNFGHRGGGGSSSLDENVINNKIEQHRRFMAAPRRARSAERFDGMRIAFNNSPGGWCTYLRQCLYIRSNASPGYFHLLEDHHYSIMDQPPDISFNLFPPQLLHEFFLSKN</sequence>
<organism evidence="2 3">
    <name type="scientific">Allacma fusca</name>
    <dbReference type="NCBI Taxonomy" id="39272"/>
    <lineage>
        <taxon>Eukaryota</taxon>
        <taxon>Metazoa</taxon>
        <taxon>Ecdysozoa</taxon>
        <taxon>Arthropoda</taxon>
        <taxon>Hexapoda</taxon>
        <taxon>Collembola</taxon>
        <taxon>Symphypleona</taxon>
        <taxon>Sminthuridae</taxon>
        <taxon>Allacma</taxon>
    </lineage>
</organism>